<feature type="compositionally biased region" description="Polar residues" evidence="5">
    <location>
        <begin position="20"/>
        <end position="29"/>
    </location>
</feature>
<feature type="domain" description="Amino acid transporter transmembrane" evidence="7">
    <location>
        <begin position="49"/>
        <end position="445"/>
    </location>
</feature>
<dbReference type="PANTHER" id="PTHR22950:SF349">
    <property type="entry name" value="AMINO ACID TRANSPORTER TRANSMEMBRANE DOMAIN-CONTAINING PROTEIN"/>
    <property type="match status" value="1"/>
</dbReference>
<feature type="transmembrane region" description="Helical" evidence="6">
    <location>
        <begin position="277"/>
        <end position="301"/>
    </location>
</feature>
<evidence type="ECO:0000256" key="6">
    <source>
        <dbReference type="SAM" id="Phobius"/>
    </source>
</evidence>
<feature type="transmembrane region" description="Helical" evidence="6">
    <location>
        <begin position="576"/>
        <end position="599"/>
    </location>
</feature>
<keyword evidence="8" id="KW-1185">Reference proteome</keyword>
<reference evidence="9" key="1">
    <citation type="submission" date="2024-02" db="UniProtKB">
        <authorList>
            <consortium name="WormBaseParasite"/>
        </authorList>
    </citation>
    <scope>IDENTIFICATION</scope>
</reference>
<dbReference type="WBParaSite" id="TCONS_00012246.p1">
    <property type="protein sequence ID" value="TCONS_00012246.p1"/>
    <property type="gene ID" value="XLOC_007761"/>
</dbReference>
<sequence length="719" mass="81403">LNMTSPLTENDELAQRHNNLYPNTSTESLRSIPEDSESLGERTVTGNSITPEQAFVHMIKAMLGTGLLSLPLAFKHSGLYLGLILIVIICCICLYSMRLVVYAAHYICARDGKETIDFANVMRSAVESGPEWIRDKGYFAKQVVNVSMFIAQLGFCCVYFVFMADNLQDFFDLNTSIRLSKGVWMLLIAIPILGICSIRNLKLLAPLAFAANIIYLGAVGIVIYYFFWNLKPTSSVDKWGDINNLPLFFGTVMFAFEGVCVILPIENRMAKPKQFIAWNGVLNTSSFVVLAIFAITGFYGYLAVGDDVKDTVTLNLPNTVFYQLIKLMFVCCIMVSYPLQFYVPMERVEKWITRKIAQEKQLMYMYIVRYSGVLTTLIVAELIPHLALFISLVGAFCGSFLALFFPPIIDLLISYSRCSLNEMVWLKNILLLCFATLGFTTGTYSALADIIKALMLVTVKIVAISVGGIILLIGDFLLLFSHSLNSKFLGNDLDYDAISYYVNFGGRQIFYCINFIIIIIFVLAICFNNVNLSIIYNSLSVIQIVGRIAWYVALILSIVARSLLDVKEETKKENKGLILITIVFSYEIIYYVVSFIFYLRRHDIKIGHDLNDSDEGENLSNDYSYWETLFPSTNDTLNIKDISWLRSDDYALRNYSIKNDYYGKDNSLLINNSFGDTRKVSNFFNEDEGSLSENTIINHSTNPPKYYHKNAENFKQSDC</sequence>
<dbReference type="GO" id="GO:0005774">
    <property type="term" value="C:vacuolar membrane"/>
    <property type="evidence" value="ECO:0007669"/>
    <property type="project" value="TreeGrafter"/>
</dbReference>
<name>A0AAF5DHK2_STRER</name>
<protein>
    <submittedName>
        <fullName evidence="9">Aa_trans domain-containing protein</fullName>
    </submittedName>
</protein>
<comment type="subcellular location">
    <subcellularLocation>
        <location evidence="1">Membrane</location>
        <topology evidence="1">Multi-pass membrane protein</topology>
    </subcellularLocation>
</comment>
<feature type="transmembrane region" description="Helical" evidence="6">
    <location>
        <begin position="389"/>
        <end position="413"/>
    </location>
</feature>
<keyword evidence="3 6" id="KW-1133">Transmembrane helix</keyword>
<feature type="transmembrane region" description="Helical" evidence="6">
    <location>
        <begin position="548"/>
        <end position="564"/>
    </location>
</feature>
<evidence type="ECO:0000256" key="5">
    <source>
        <dbReference type="SAM" id="MobiDB-lite"/>
    </source>
</evidence>
<feature type="region of interest" description="Disordered" evidence="5">
    <location>
        <begin position="20"/>
        <end position="44"/>
    </location>
</feature>
<feature type="transmembrane region" description="Helical" evidence="6">
    <location>
        <begin position="247"/>
        <end position="265"/>
    </location>
</feature>
<accession>A0AAF5DHK2</accession>
<organism evidence="8 9">
    <name type="scientific">Strongyloides stercoralis</name>
    <name type="common">Threadworm</name>
    <dbReference type="NCBI Taxonomy" id="6248"/>
    <lineage>
        <taxon>Eukaryota</taxon>
        <taxon>Metazoa</taxon>
        <taxon>Ecdysozoa</taxon>
        <taxon>Nematoda</taxon>
        <taxon>Chromadorea</taxon>
        <taxon>Rhabditida</taxon>
        <taxon>Tylenchina</taxon>
        <taxon>Panagrolaimomorpha</taxon>
        <taxon>Strongyloidoidea</taxon>
        <taxon>Strongyloididae</taxon>
        <taxon>Strongyloides</taxon>
    </lineage>
</organism>
<feature type="transmembrane region" description="Helical" evidence="6">
    <location>
        <begin position="321"/>
        <end position="343"/>
    </location>
</feature>
<feature type="transmembrane region" description="Helical" evidence="6">
    <location>
        <begin position="425"/>
        <end position="447"/>
    </location>
</feature>
<feature type="transmembrane region" description="Helical" evidence="6">
    <location>
        <begin position="509"/>
        <end position="536"/>
    </location>
</feature>
<dbReference type="InterPro" id="IPR013057">
    <property type="entry name" value="AA_transpt_TM"/>
</dbReference>
<evidence type="ECO:0000256" key="4">
    <source>
        <dbReference type="ARBA" id="ARBA00023136"/>
    </source>
</evidence>
<feature type="transmembrane region" description="Helical" evidence="6">
    <location>
        <begin position="364"/>
        <end position="383"/>
    </location>
</feature>
<feature type="transmembrane region" description="Helical" evidence="6">
    <location>
        <begin position="453"/>
        <end position="480"/>
    </location>
</feature>
<dbReference type="AlphaFoldDB" id="A0AAF5DHK2"/>
<evidence type="ECO:0000256" key="2">
    <source>
        <dbReference type="ARBA" id="ARBA00022692"/>
    </source>
</evidence>
<evidence type="ECO:0000313" key="9">
    <source>
        <dbReference type="WBParaSite" id="TCONS_00012246.p1"/>
    </source>
</evidence>
<feature type="transmembrane region" description="Helical" evidence="6">
    <location>
        <begin position="78"/>
        <end position="97"/>
    </location>
</feature>
<dbReference type="Pfam" id="PF01490">
    <property type="entry name" value="Aa_trans"/>
    <property type="match status" value="1"/>
</dbReference>
<proteinExistence type="predicted"/>
<dbReference type="PANTHER" id="PTHR22950">
    <property type="entry name" value="AMINO ACID TRANSPORTER"/>
    <property type="match status" value="1"/>
</dbReference>
<keyword evidence="4 6" id="KW-0472">Membrane</keyword>
<evidence type="ECO:0000259" key="7">
    <source>
        <dbReference type="Pfam" id="PF01490"/>
    </source>
</evidence>
<feature type="transmembrane region" description="Helical" evidence="6">
    <location>
        <begin position="182"/>
        <end position="201"/>
    </location>
</feature>
<feature type="transmembrane region" description="Helical" evidence="6">
    <location>
        <begin position="208"/>
        <end position="227"/>
    </location>
</feature>
<evidence type="ECO:0000256" key="1">
    <source>
        <dbReference type="ARBA" id="ARBA00004141"/>
    </source>
</evidence>
<keyword evidence="2 6" id="KW-0812">Transmembrane</keyword>
<dbReference type="GO" id="GO:0015179">
    <property type="term" value="F:L-amino acid transmembrane transporter activity"/>
    <property type="evidence" value="ECO:0007669"/>
    <property type="project" value="TreeGrafter"/>
</dbReference>
<dbReference type="Proteomes" id="UP000035681">
    <property type="component" value="Unplaced"/>
</dbReference>
<evidence type="ECO:0000256" key="3">
    <source>
        <dbReference type="ARBA" id="ARBA00022989"/>
    </source>
</evidence>
<evidence type="ECO:0000313" key="8">
    <source>
        <dbReference type="Proteomes" id="UP000035681"/>
    </source>
</evidence>
<feature type="transmembrane region" description="Helical" evidence="6">
    <location>
        <begin position="143"/>
        <end position="162"/>
    </location>
</feature>